<keyword evidence="2" id="KW-1185">Reference proteome</keyword>
<name>A0ACC0KM99_CHOFU</name>
<accession>A0ACC0KM99</accession>
<evidence type="ECO:0000313" key="1">
    <source>
        <dbReference type="EMBL" id="KAI8437438.1"/>
    </source>
</evidence>
<organism evidence="1 2">
    <name type="scientific">Choristoneura fumiferana</name>
    <name type="common">Spruce budworm moth</name>
    <name type="synonym">Archips fumiferana</name>
    <dbReference type="NCBI Taxonomy" id="7141"/>
    <lineage>
        <taxon>Eukaryota</taxon>
        <taxon>Metazoa</taxon>
        <taxon>Ecdysozoa</taxon>
        <taxon>Arthropoda</taxon>
        <taxon>Hexapoda</taxon>
        <taxon>Insecta</taxon>
        <taxon>Pterygota</taxon>
        <taxon>Neoptera</taxon>
        <taxon>Endopterygota</taxon>
        <taxon>Lepidoptera</taxon>
        <taxon>Glossata</taxon>
        <taxon>Ditrysia</taxon>
        <taxon>Tortricoidea</taxon>
        <taxon>Tortricidae</taxon>
        <taxon>Tortricinae</taxon>
        <taxon>Choristoneura</taxon>
    </lineage>
</organism>
<protein>
    <submittedName>
        <fullName evidence="1">Uncharacterized protein</fullName>
    </submittedName>
</protein>
<gene>
    <name evidence="1" type="ORF">MSG28_011761</name>
</gene>
<proteinExistence type="predicted"/>
<dbReference type="EMBL" id="CM046120">
    <property type="protein sequence ID" value="KAI8437438.1"/>
    <property type="molecule type" value="Genomic_DNA"/>
</dbReference>
<comment type="caution">
    <text evidence="1">The sequence shown here is derived from an EMBL/GenBank/DDBJ whole genome shotgun (WGS) entry which is preliminary data.</text>
</comment>
<dbReference type="Proteomes" id="UP001064048">
    <property type="component" value="Chromosome 20"/>
</dbReference>
<sequence length="146" mass="16893">MIRLQLPAKHQQMFLRYDSWPEGHCTQYGAITKKALNMLQARTQEAYGMPTSPTNEYDLIMLQFTLNEQGRYVILLATRLFTGAIVNTNNNFSSFRLQVPAKHQQMFLRSDSWTEGPITLQPTKHLIQWHPPQQRAHLSTAPPTKQ</sequence>
<evidence type="ECO:0000313" key="2">
    <source>
        <dbReference type="Proteomes" id="UP001064048"/>
    </source>
</evidence>
<reference evidence="1 2" key="1">
    <citation type="journal article" date="2022" name="Genome Biol. Evol.">
        <title>The Spruce Budworm Genome: Reconstructing the Evolutionary History of Antifreeze Proteins.</title>
        <authorList>
            <person name="Beliveau C."/>
            <person name="Gagne P."/>
            <person name="Picq S."/>
            <person name="Vernygora O."/>
            <person name="Keeling C.I."/>
            <person name="Pinkney K."/>
            <person name="Doucet D."/>
            <person name="Wen F."/>
            <person name="Johnston J.S."/>
            <person name="Maaroufi H."/>
            <person name="Boyle B."/>
            <person name="Laroche J."/>
            <person name="Dewar K."/>
            <person name="Juretic N."/>
            <person name="Blackburn G."/>
            <person name="Nisole A."/>
            <person name="Brunet B."/>
            <person name="Brandao M."/>
            <person name="Lumley L."/>
            <person name="Duan J."/>
            <person name="Quan G."/>
            <person name="Lucarotti C.J."/>
            <person name="Roe A.D."/>
            <person name="Sperling F.A.H."/>
            <person name="Levesque R.C."/>
            <person name="Cusson M."/>
        </authorList>
    </citation>
    <scope>NUCLEOTIDE SEQUENCE [LARGE SCALE GENOMIC DNA]</scope>
    <source>
        <strain evidence="1">Glfc:IPQL:Cfum</strain>
    </source>
</reference>